<proteinExistence type="predicted"/>
<accession>A0A179B2Z2</accession>
<dbReference type="RefSeq" id="WP_064232032.1">
    <property type="nucleotide sequence ID" value="NZ_LVZK01000003.1"/>
</dbReference>
<dbReference type="NCBIfam" id="TIGR01869">
    <property type="entry name" value="casC_Cse4"/>
    <property type="match status" value="1"/>
</dbReference>
<comment type="caution">
    <text evidence="1">The sequence shown here is derived from an EMBL/GenBank/DDBJ whole genome shotgun (WGS) entry which is preliminary data.</text>
</comment>
<dbReference type="STRING" id="1823756.A4H34_10335"/>
<dbReference type="EMBL" id="LVZK01000003">
    <property type="protein sequence ID" value="OAP85461.1"/>
    <property type="molecule type" value="Genomic_DNA"/>
</dbReference>
<evidence type="ECO:0000313" key="2">
    <source>
        <dbReference type="Proteomes" id="UP000078368"/>
    </source>
</evidence>
<dbReference type="AlphaFoldDB" id="A0A179B2Z2"/>
<dbReference type="InterPro" id="IPR010148">
    <property type="entry name" value="CRISPR-assoc_prot_CT1975"/>
</dbReference>
<sequence length="379" mass="41776">MSTYIDVHIIQNIPPSCVNRDDTGSPKSAMYGGVKRLRVSSQAWKHVTRSYFDAHLDKEDLGMRTKRVVSILAKEIGRQAEDLENDAQGLAEEVFKAAKINLSEPRAKKSEEASKKAKESSYLLFLSNRQIAQLAELAVESARSGEELDKKEVKKVFKSENSIDVALFGRMVADDADLNVDAACQVAHAISTHAAENEFDFFTAVDDDKSRAEEREDAGAGMMGAIEFSSATMYRYATVNLDLLHENLGDAEATLRALTSFIEAFVKTMPTGKQNTFANRTLPSMVAVQVRDDQPVSLVGAFERPVLKSDTEGFVAKSVRKLVEHEKQLEEAFGVKPRRAFVVSLGDYEGAESLGEQVAFNDLTGKVRDVVESRLPASE</sequence>
<organism evidence="1 2">
    <name type="scientific">Peptidiphaga gingivicola</name>
    <dbReference type="NCBI Taxonomy" id="2741497"/>
    <lineage>
        <taxon>Bacteria</taxon>
        <taxon>Bacillati</taxon>
        <taxon>Actinomycetota</taxon>
        <taxon>Actinomycetes</taxon>
        <taxon>Actinomycetales</taxon>
        <taxon>Actinomycetaceae</taxon>
        <taxon>Peptidiphaga</taxon>
    </lineage>
</organism>
<name>A0A179B2Z2_9ACTO</name>
<dbReference type="Pfam" id="PF09344">
    <property type="entry name" value="Cas_CT1975"/>
    <property type="match status" value="1"/>
</dbReference>
<keyword evidence="2" id="KW-1185">Reference proteome</keyword>
<gene>
    <name evidence="1" type="ORF">A4H34_10335</name>
</gene>
<protein>
    <submittedName>
        <fullName evidence="1">Type I-E CRISPR-associated protein Cas7/Cse4/CasC</fullName>
    </submittedName>
</protein>
<dbReference type="OrthoDB" id="5291250at2"/>
<evidence type="ECO:0000313" key="1">
    <source>
        <dbReference type="EMBL" id="OAP85461.1"/>
    </source>
</evidence>
<reference evidence="1 2" key="1">
    <citation type="submission" date="2016-04" db="EMBL/GenBank/DDBJ databases">
        <title>Peptidophaga gingivicola gen. nov., sp. nov., isolated from human subgingival plaque.</title>
        <authorList>
            <person name="Beall C.J."/>
            <person name="Mokrzan E.M."/>
            <person name="Griffen A.L."/>
            <person name="Leys E.J."/>
        </authorList>
    </citation>
    <scope>NUCLEOTIDE SEQUENCE [LARGE SCALE GENOMIC DNA]</scope>
    <source>
        <strain evidence="1 2">BA112</strain>
    </source>
</reference>
<dbReference type="Proteomes" id="UP000078368">
    <property type="component" value="Unassembled WGS sequence"/>
</dbReference>